<accession>A0A0P6YYP7</accession>
<evidence type="ECO:0000313" key="1">
    <source>
        <dbReference type="EMBL" id="KPL89328.1"/>
    </source>
</evidence>
<name>A0A0P6YYP7_9CHLR</name>
<organism evidence="1 2">
    <name type="scientific">Ardenticatena maritima</name>
    <dbReference type="NCBI Taxonomy" id="872965"/>
    <lineage>
        <taxon>Bacteria</taxon>
        <taxon>Bacillati</taxon>
        <taxon>Chloroflexota</taxon>
        <taxon>Ardenticatenia</taxon>
        <taxon>Ardenticatenales</taxon>
        <taxon>Ardenticatenaceae</taxon>
        <taxon>Ardenticatena</taxon>
    </lineage>
</organism>
<dbReference type="AlphaFoldDB" id="A0A0P6YYP7"/>
<evidence type="ECO:0000313" key="2">
    <source>
        <dbReference type="Proteomes" id="UP000050502"/>
    </source>
</evidence>
<dbReference type="RefSeq" id="WP_054491881.1">
    <property type="nucleotide sequence ID" value="NZ_BBZA01000022.1"/>
</dbReference>
<protein>
    <submittedName>
        <fullName evidence="1">Uncharacterized protein</fullName>
    </submittedName>
</protein>
<comment type="caution">
    <text evidence="1">The sequence shown here is derived from an EMBL/GenBank/DDBJ whole genome shotgun (WGS) entry which is preliminary data.</text>
</comment>
<dbReference type="EMBL" id="LGKN01000003">
    <property type="protein sequence ID" value="KPL89328.1"/>
    <property type="molecule type" value="Genomic_DNA"/>
</dbReference>
<dbReference type="Proteomes" id="UP000050502">
    <property type="component" value="Unassembled WGS sequence"/>
</dbReference>
<reference evidence="1 2" key="1">
    <citation type="submission" date="2015-07" db="EMBL/GenBank/DDBJ databases">
        <title>Whole genome sequence of Ardenticatena maritima DSM 23922.</title>
        <authorList>
            <person name="Hemp J."/>
            <person name="Ward L.M."/>
            <person name="Pace L.A."/>
            <person name="Fischer W.W."/>
        </authorList>
    </citation>
    <scope>NUCLEOTIDE SEQUENCE [LARGE SCALE GENOMIC DNA]</scope>
    <source>
        <strain evidence="1 2">110S</strain>
    </source>
</reference>
<sequence length="117" mass="13268">MSDVLDWLSDQLHTQSRTARRQWVRLFPAEAGELREWIALIELLEWFFGRLPKANPAFRAQLRAELMRIDDDALHALDVEEAPTVSGGAWRKWGVGSAAVVVAGAIVWWRRSQSDAA</sequence>
<proteinExistence type="predicted"/>
<gene>
    <name evidence="1" type="ORF">SE16_02360</name>
</gene>